<protein>
    <submittedName>
        <fullName evidence="1">Uncharacterized protein</fullName>
    </submittedName>
</protein>
<keyword evidence="2" id="KW-1185">Reference proteome</keyword>
<accession>A0A1I5R8K3</accession>
<dbReference type="AlphaFoldDB" id="A0A1I5R8K3"/>
<dbReference type="Proteomes" id="UP000198727">
    <property type="component" value="Unassembled WGS sequence"/>
</dbReference>
<organism evidence="1 2">
    <name type="scientific">Amycolatopsis arida</name>
    <dbReference type="NCBI Taxonomy" id="587909"/>
    <lineage>
        <taxon>Bacteria</taxon>
        <taxon>Bacillati</taxon>
        <taxon>Actinomycetota</taxon>
        <taxon>Actinomycetes</taxon>
        <taxon>Pseudonocardiales</taxon>
        <taxon>Pseudonocardiaceae</taxon>
        <taxon>Amycolatopsis</taxon>
    </lineage>
</organism>
<evidence type="ECO:0000313" key="1">
    <source>
        <dbReference type="EMBL" id="SFP54864.1"/>
    </source>
</evidence>
<gene>
    <name evidence="1" type="ORF">SAMN05421810_102924</name>
</gene>
<reference evidence="2" key="1">
    <citation type="submission" date="2016-10" db="EMBL/GenBank/DDBJ databases">
        <authorList>
            <person name="Varghese N."/>
            <person name="Submissions S."/>
        </authorList>
    </citation>
    <scope>NUCLEOTIDE SEQUENCE [LARGE SCALE GENOMIC DNA]</scope>
    <source>
        <strain evidence="2">CGMCC 4.5579</strain>
    </source>
</reference>
<sequence>MAGPRHRPRWLTRESQARDREFDVRDGEFYVRDGEFYAPVSAGTAAGLGR</sequence>
<proteinExistence type="predicted"/>
<name>A0A1I5R8K3_9PSEU</name>
<evidence type="ECO:0000313" key="2">
    <source>
        <dbReference type="Proteomes" id="UP000198727"/>
    </source>
</evidence>
<dbReference type="EMBL" id="FOWW01000002">
    <property type="protein sequence ID" value="SFP54864.1"/>
    <property type="molecule type" value="Genomic_DNA"/>
</dbReference>